<name>A0ABR9TC26_9SPHI</name>
<comment type="caution">
    <text evidence="1">The sequence shown here is derived from an EMBL/GenBank/DDBJ whole genome shotgun (WGS) entry which is preliminary data.</text>
</comment>
<reference evidence="1 2" key="1">
    <citation type="submission" date="2018-02" db="EMBL/GenBank/DDBJ databases">
        <title>Sphingobacterium KA21.</title>
        <authorList>
            <person name="Vasarhelyi B.M."/>
            <person name="Deshmukh S."/>
            <person name="Balint B."/>
            <person name="Kukolya J."/>
        </authorList>
    </citation>
    <scope>NUCLEOTIDE SEQUENCE [LARGE SCALE GENOMIC DNA]</scope>
    <source>
        <strain evidence="1 2">Ka21</strain>
    </source>
</reference>
<evidence type="ECO:0000313" key="1">
    <source>
        <dbReference type="EMBL" id="MBE8722903.1"/>
    </source>
</evidence>
<evidence type="ECO:0000313" key="2">
    <source>
        <dbReference type="Proteomes" id="UP000618319"/>
    </source>
</evidence>
<gene>
    <name evidence="1" type="ORF">C4F40_19470</name>
</gene>
<dbReference type="Proteomes" id="UP000618319">
    <property type="component" value="Unassembled WGS sequence"/>
</dbReference>
<sequence length="64" mass="7101">MLCIHEYLIEKNTIRNLLLYAIIIAYKSNYSPIPILMALMGAAGYIGLSSVSKLGSLPPLRTYL</sequence>
<organism evidence="1 2">
    <name type="scientific">Sphingobacterium pedocola</name>
    <dbReference type="NCBI Taxonomy" id="2082722"/>
    <lineage>
        <taxon>Bacteria</taxon>
        <taxon>Pseudomonadati</taxon>
        <taxon>Bacteroidota</taxon>
        <taxon>Sphingobacteriia</taxon>
        <taxon>Sphingobacteriales</taxon>
        <taxon>Sphingobacteriaceae</taxon>
        <taxon>Sphingobacterium</taxon>
    </lineage>
</organism>
<dbReference type="EMBL" id="PSKQ01000025">
    <property type="protein sequence ID" value="MBE8722903.1"/>
    <property type="molecule type" value="Genomic_DNA"/>
</dbReference>
<accession>A0ABR9TC26</accession>
<protein>
    <submittedName>
        <fullName evidence="1">Uncharacterized protein</fullName>
    </submittedName>
</protein>
<proteinExistence type="predicted"/>
<keyword evidence="2" id="KW-1185">Reference proteome</keyword>